<dbReference type="AlphaFoldDB" id="A0A498CN60"/>
<keyword evidence="3" id="KW-1185">Reference proteome</keyword>
<comment type="caution">
    <text evidence="2">The sequence shown here is derived from an EMBL/GenBank/DDBJ whole genome shotgun (WGS) entry which is preliminary data.</text>
</comment>
<proteinExistence type="predicted"/>
<sequence length="112" mass="12715">MIRGRRAFQARKETKETLAQPDRKGRWDLLDRRETRGHGVKLGPLAPPDQKEIRDRRAILASLGLLGQRATRDHRENPAQKENPVLPARKATPVLAANKGRQESPVQTLTKR</sequence>
<feature type="region of interest" description="Disordered" evidence="1">
    <location>
        <begin position="66"/>
        <end position="112"/>
    </location>
</feature>
<feature type="compositionally biased region" description="Basic and acidic residues" evidence="1">
    <location>
        <begin position="70"/>
        <end position="79"/>
    </location>
</feature>
<name>A0A498CN60_9FIRM</name>
<evidence type="ECO:0000313" key="3">
    <source>
        <dbReference type="Proteomes" id="UP000276301"/>
    </source>
</evidence>
<dbReference type="Proteomes" id="UP000276301">
    <property type="component" value="Unassembled WGS sequence"/>
</dbReference>
<reference evidence="2 3" key="1">
    <citation type="submission" date="2018-10" db="EMBL/GenBank/DDBJ databases">
        <title>Anaerotruncus faecis sp. nov., isolated from human feces.</title>
        <authorList>
            <person name="Wang Y.-J."/>
        </authorList>
    </citation>
    <scope>NUCLEOTIDE SEQUENCE [LARGE SCALE GENOMIC DNA]</scope>
    <source>
        <strain evidence="2 3">22A2-44</strain>
    </source>
</reference>
<evidence type="ECO:0000256" key="1">
    <source>
        <dbReference type="SAM" id="MobiDB-lite"/>
    </source>
</evidence>
<protein>
    <submittedName>
        <fullName evidence="2">Uncharacterized protein</fullName>
    </submittedName>
</protein>
<dbReference type="EMBL" id="RCHT01000007">
    <property type="protein sequence ID" value="RLL12124.1"/>
    <property type="molecule type" value="Genomic_DNA"/>
</dbReference>
<accession>A0A498CN60</accession>
<organism evidence="2 3">
    <name type="scientific">Anaerotruncus massiliensis</name>
    <name type="common">ex Liu et al. 2021</name>
    <dbReference type="NCBI Taxonomy" id="2321404"/>
    <lineage>
        <taxon>Bacteria</taxon>
        <taxon>Bacillati</taxon>
        <taxon>Bacillota</taxon>
        <taxon>Clostridia</taxon>
        <taxon>Eubacteriales</taxon>
        <taxon>Oscillospiraceae</taxon>
        <taxon>Anaerotruncus</taxon>
    </lineage>
</organism>
<feature type="region of interest" description="Disordered" evidence="1">
    <location>
        <begin position="1"/>
        <end position="32"/>
    </location>
</feature>
<gene>
    <name evidence="2" type="ORF">D4A47_06245</name>
</gene>
<evidence type="ECO:0000313" key="2">
    <source>
        <dbReference type="EMBL" id="RLL12124.1"/>
    </source>
</evidence>
<feature type="compositionally biased region" description="Basic and acidic residues" evidence="1">
    <location>
        <begin position="10"/>
        <end position="32"/>
    </location>
</feature>